<evidence type="ECO:0000313" key="2">
    <source>
        <dbReference type="EMBL" id="GAV08737.1"/>
    </source>
</evidence>
<keyword evidence="3" id="KW-1185">Reference proteome</keyword>
<feature type="region of interest" description="Disordered" evidence="1">
    <location>
        <begin position="120"/>
        <end position="145"/>
    </location>
</feature>
<accession>A0A1D1W5J3</accession>
<comment type="caution">
    <text evidence="2">The sequence shown here is derived from an EMBL/GenBank/DDBJ whole genome shotgun (WGS) entry which is preliminary data.</text>
</comment>
<protein>
    <submittedName>
        <fullName evidence="2">Uncharacterized protein</fullName>
    </submittedName>
</protein>
<dbReference type="Proteomes" id="UP000186922">
    <property type="component" value="Unassembled WGS sequence"/>
</dbReference>
<feature type="compositionally biased region" description="Basic residues" evidence="1">
    <location>
        <begin position="123"/>
        <end position="133"/>
    </location>
</feature>
<organism evidence="2 3">
    <name type="scientific">Ramazzottius varieornatus</name>
    <name type="common">Water bear</name>
    <name type="synonym">Tardigrade</name>
    <dbReference type="NCBI Taxonomy" id="947166"/>
    <lineage>
        <taxon>Eukaryota</taxon>
        <taxon>Metazoa</taxon>
        <taxon>Ecdysozoa</taxon>
        <taxon>Tardigrada</taxon>
        <taxon>Eutardigrada</taxon>
        <taxon>Parachela</taxon>
        <taxon>Hypsibioidea</taxon>
        <taxon>Ramazzottiidae</taxon>
        <taxon>Ramazzottius</taxon>
    </lineage>
</organism>
<proteinExistence type="predicted"/>
<reference evidence="2 3" key="1">
    <citation type="journal article" date="2016" name="Nat. Commun.">
        <title>Extremotolerant tardigrade genome and improved radiotolerance of human cultured cells by tardigrade-unique protein.</title>
        <authorList>
            <person name="Hashimoto T."/>
            <person name="Horikawa D.D."/>
            <person name="Saito Y."/>
            <person name="Kuwahara H."/>
            <person name="Kozuka-Hata H."/>
            <person name="Shin-I T."/>
            <person name="Minakuchi Y."/>
            <person name="Ohishi K."/>
            <person name="Motoyama A."/>
            <person name="Aizu T."/>
            <person name="Enomoto A."/>
            <person name="Kondo K."/>
            <person name="Tanaka S."/>
            <person name="Hara Y."/>
            <person name="Koshikawa S."/>
            <person name="Sagara H."/>
            <person name="Miura T."/>
            <person name="Yokobori S."/>
            <person name="Miyagawa K."/>
            <person name="Suzuki Y."/>
            <person name="Kubo T."/>
            <person name="Oyama M."/>
            <person name="Kohara Y."/>
            <person name="Fujiyama A."/>
            <person name="Arakawa K."/>
            <person name="Katayama T."/>
            <person name="Toyoda A."/>
            <person name="Kunieda T."/>
        </authorList>
    </citation>
    <scope>NUCLEOTIDE SEQUENCE [LARGE SCALE GENOMIC DNA]</scope>
    <source>
        <strain evidence="2 3">YOKOZUNA-1</strain>
    </source>
</reference>
<dbReference type="AlphaFoldDB" id="A0A1D1W5J3"/>
<name>A0A1D1W5J3_RAMVA</name>
<sequence length="172" mass="19312">MRYCFPTKDYLSYEKLASVLDPSPTSAPSLWRRVFDRQAVLAVFYQLDYAADVPRVSKCIRIRKERNSSLQYVLVPTVYLHGQELSDSHVSAILGSAVLRKPEDVTRLLESLDTAAILEKDKPKQHKTRRKRRDMPVRGPSPPGQIISTAFDGGSGIDASLSAKLTVNFTNF</sequence>
<dbReference type="OrthoDB" id="10664038at2759"/>
<gene>
    <name evidence="2" type="primary">RvY_18390</name>
    <name evidence="2" type="synonym">RvY_18390.1</name>
    <name evidence="2" type="ORF">RvY_18390-1</name>
</gene>
<evidence type="ECO:0000313" key="3">
    <source>
        <dbReference type="Proteomes" id="UP000186922"/>
    </source>
</evidence>
<dbReference type="EMBL" id="BDGG01000018">
    <property type="protein sequence ID" value="GAV08737.1"/>
    <property type="molecule type" value="Genomic_DNA"/>
</dbReference>
<evidence type="ECO:0000256" key="1">
    <source>
        <dbReference type="SAM" id="MobiDB-lite"/>
    </source>
</evidence>